<dbReference type="Gene3D" id="3.30.420.130">
    <property type="entry name" value="Dinitrogenase iron-molybdenum cofactor biosynthesis domain"/>
    <property type="match status" value="1"/>
</dbReference>
<proteinExistence type="predicted"/>
<dbReference type="Proteomes" id="UP000036958">
    <property type="component" value="Unassembled WGS sequence"/>
</dbReference>
<dbReference type="AlphaFoldDB" id="A0A0L8VEG5"/>
<sequence>MLQTEYLTPPPHEPGLIPKWLGEQAVTHVIAAGIGQKAIQLFNQQHIELTVGVEAKTPDELVADWLNGALQAGLNNCDH</sequence>
<dbReference type="InterPro" id="IPR003731">
    <property type="entry name" value="Di-Nase_FeMo-co_biosynth"/>
</dbReference>
<dbReference type="SUPFAM" id="SSF53146">
    <property type="entry name" value="Nitrogenase accessory factor-like"/>
    <property type="match status" value="1"/>
</dbReference>
<dbReference type="STRING" id="1409788.NC99_02490"/>
<protein>
    <recommendedName>
        <fullName evidence="1">Dinitrogenase iron-molybdenum cofactor biosynthesis domain-containing protein</fullName>
    </recommendedName>
</protein>
<evidence type="ECO:0000259" key="1">
    <source>
        <dbReference type="Pfam" id="PF02579"/>
    </source>
</evidence>
<name>A0A0L8VEG5_9BACT</name>
<gene>
    <name evidence="2" type="ORF">NC99_02490</name>
</gene>
<comment type="caution">
    <text evidence="2">The sequence shown here is derived from an EMBL/GenBank/DDBJ whole genome shotgun (WGS) entry which is preliminary data.</text>
</comment>
<reference evidence="3" key="1">
    <citation type="submission" date="2015-07" db="EMBL/GenBank/DDBJ databases">
        <title>Genome sequencing of Sunxiuqinia dokdonensis strain SK.</title>
        <authorList>
            <person name="Ahn S."/>
            <person name="Kim B.-C."/>
        </authorList>
    </citation>
    <scope>NUCLEOTIDE SEQUENCE [LARGE SCALE GENOMIC DNA]</scope>
    <source>
        <strain evidence="3">SK</strain>
    </source>
</reference>
<evidence type="ECO:0000313" key="3">
    <source>
        <dbReference type="Proteomes" id="UP000036958"/>
    </source>
</evidence>
<keyword evidence="3" id="KW-1185">Reference proteome</keyword>
<dbReference type="EMBL" id="LGIA01000014">
    <property type="protein sequence ID" value="KOH46849.1"/>
    <property type="molecule type" value="Genomic_DNA"/>
</dbReference>
<dbReference type="InterPro" id="IPR036105">
    <property type="entry name" value="DiNase_FeMo-co_biosyn_sf"/>
</dbReference>
<dbReference type="Pfam" id="PF02579">
    <property type="entry name" value="Nitro_FeMo-Co"/>
    <property type="match status" value="1"/>
</dbReference>
<feature type="domain" description="Dinitrogenase iron-molybdenum cofactor biosynthesis" evidence="1">
    <location>
        <begin position="6"/>
        <end position="66"/>
    </location>
</feature>
<accession>A0A0L8VEG5</accession>
<evidence type="ECO:0000313" key="2">
    <source>
        <dbReference type="EMBL" id="KOH46849.1"/>
    </source>
</evidence>
<organism evidence="2 3">
    <name type="scientific">Sunxiuqinia dokdonensis</name>
    <dbReference type="NCBI Taxonomy" id="1409788"/>
    <lineage>
        <taxon>Bacteria</taxon>
        <taxon>Pseudomonadati</taxon>
        <taxon>Bacteroidota</taxon>
        <taxon>Bacteroidia</taxon>
        <taxon>Marinilabiliales</taxon>
        <taxon>Prolixibacteraceae</taxon>
        <taxon>Sunxiuqinia</taxon>
    </lineage>
</organism>